<evidence type="ECO:0000313" key="3">
    <source>
        <dbReference type="Proteomes" id="UP000825367"/>
    </source>
</evidence>
<name>A0ABX8VKR0_9MYCO</name>
<keyword evidence="3" id="KW-1185">Reference proteome</keyword>
<gene>
    <name evidence="2" type="ORF">K0O64_26890</name>
</gene>
<evidence type="ECO:0000313" key="2">
    <source>
        <dbReference type="EMBL" id="QYL16576.1"/>
    </source>
</evidence>
<keyword evidence="1" id="KW-1133">Transmembrane helix</keyword>
<keyword evidence="1" id="KW-0812">Transmembrane</keyword>
<dbReference type="RefSeq" id="WP_220045855.1">
    <property type="nucleotide sequence ID" value="NZ_BAAAVX010000018.1"/>
</dbReference>
<dbReference type="Proteomes" id="UP000825367">
    <property type="component" value="Chromosome"/>
</dbReference>
<proteinExistence type="predicted"/>
<organism evidence="2 3">
    <name type="scientific">Mycolicibacterium pallens</name>
    <dbReference type="NCBI Taxonomy" id="370524"/>
    <lineage>
        <taxon>Bacteria</taxon>
        <taxon>Bacillati</taxon>
        <taxon>Actinomycetota</taxon>
        <taxon>Actinomycetes</taxon>
        <taxon>Mycobacteriales</taxon>
        <taxon>Mycobacteriaceae</taxon>
        <taxon>Mycolicibacterium</taxon>
    </lineage>
</organism>
<keyword evidence="1" id="KW-0472">Membrane</keyword>
<reference evidence="2 3" key="1">
    <citation type="submission" date="2021-07" db="EMBL/GenBank/DDBJ databases">
        <title>Whole genome sequencing of non-tuberculosis mycobacteria type-strains.</title>
        <authorList>
            <person name="Igarashi Y."/>
            <person name="Osugi A."/>
            <person name="Mitarai S."/>
        </authorList>
    </citation>
    <scope>NUCLEOTIDE SEQUENCE [LARGE SCALE GENOMIC DNA]</scope>
    <source>
        <strain evidence="2 3">JCM 16370</strain>
    </source>
</reference>
<feature type="transmembrane region" description="Helical" evidence="1">
    <location>
        <begin position="36"/>
        <end position="59"/>
    </location>
</feature>
<sequence length="73" mass="8039">MIVYLYLAGMPLFTFLAWAFSDAFHAGEAVRDRVRVPLIIAAGVLWPVLLIGIAQLHVLCVRAKLLHPPLTTA</sequence>
<protein>
    <submittedName>
        <fullName evidence="2">Uncharacterized protein</fullName>
    </submittedName>
</protein>
<accession>A0ABX8VKR0</accession>
<dbReference type="EMBL" id="CP080333">
    <property type="protein sequence ID" value="QYL16576.1"/>
    <property type="molecule type" value="Genomic_DNA"/>
</dbReference>
<evidence type="ECO:0000256" key="1">
    <source>
        <dbReference type="SAM" id="Phobius"/>
    </source>
</evidence>